<feature type="region of interest" description="Disordered" evidence="1">
    <location>
        <begin position="519"/>
        <end position="544"/>
    </location>
</feature>
<protein>
    <submittedName>
        <fullName evidence="2">Uncharacterized protein</fullName>
    </submittedName>
</protein>
<feature type="region of interest" description="Disordered" evidence="1">
    <location>
        <begin position="272"/>
        <end position="294"/>
    </location>
</feature>
<evidence type="ECO:0000256" key="1">
    <source>
        <dbReference type="SAM" id="MobiDB-lite"/>
    </source>
</evidence>
<accession>A0ABN3IMN3</accession>
<reference evidence="2 3" key="1">
    <citation type="journal article" date="2019" name="Int. J. Syst. Evol. Microbiol.">
        <title>The Global Catalogue of Microorganisms (GCM) 10K type strain sequencing project: providing services to taxonomists for standard genome sequencing and annotation.</title>
        <authorList>
            <consortium name="The Broad Institute Genomics Platform"/>
            <consortium name="The Broad Institute Genome Sequencing Center for Infectious Disease"/>
            <person name="Wu L."/>
            <person name="Ma J."/>
        </authorList>
    </citation>
    <scope>NUCLEOTIDE SEQUENCE [LARGE SCALE GENOMIC DNA]</scope>
    <source>
        <strain evidence="2 3">JCM 3325</strain>
    </source>
</reference>
<keyword evidence="3" id="KW-1185">Reference proteome</keyword>
<sequence>MADNWVDEVAGDFRRWADRRAIDGAADVEGALLLLDLARAELELPGLAGLTPPLLRELLLEVFPDAVVASADEAPAVLDAIRRLLVFLRDTGAVEDGAADALEAELDALAPEFAEAVAAADTAERQAAAELLTGMMLAEGVPVDDQEAVSRWVREFEALPEEQRYARTEQYLREAGERVVPPVRLAPAADLAAAARASGLAAQIRALAAWTGDGRAVDEYGEPAAAEASAAVEALDLPVPRRSGTVHDLGDLPELDRLWWAAVEAEVITAEDGRAGPGPALPRLPAPGEEGDGVPGDEDVLETWLRLFDGVAVPEHDPEDGLDAVRLVQNELTGVLIHLYEQEGPSPRAELAAALAEHVAEAYEAADGLDLAAAVEEALALEIDDLVRWDVVRPVQEGSGYALTPLGVWGVRELLLADGFAAPVVGELAGAPAAELVAGLTWHRQDTADEEIDGWLAGRDAGTAARDLLEVMRTGGPGARNLAAAVLQRVGPEAADAVREVGAERPVRPYAALWLERLTADRDGPDSTAPDNTGPDNTGPDNTGLDRDDYLWLFIDTVAGMLETADPADAVAAALADAPAGADLSGMVEEMWRADHPDVEEVLRALGDHHPDREIAKTARTAAYKARSVRAPS</sequence>
<feature type="compositionally biased region" description="Polar residues" evidence="1">
    <location>
        <begin position="529"/>
        <end position="541"/>
    </location>
</feature>
<organism evidence="2 3">
    <name type="scientific">Actinomadura vinacea</name>
    <dbReference type="NCBI Taxonomy" id="115336"/>
    <lineage>
        <taxon>Bacteria</taxon>
        <taxon>Bacillati</taxon>
        <taxon>Actinomycetota</taxon>
        <taxon>Actinomycetes</taxon>
        <taxon>Streptosporangiales</taxon>
        <taxon>Thermomonosporaceae</taxon>
        <taxon>Actinomadura</taxon>
    </lineage>
</organism>
<evidence type="ECO:0000313" key="3">
    <source>
        <dbReference type="Proteomes" id="UP001501231"/>
    </source>
</evidence>
<proteinExistence type="predicted"/>
<comment type="caution">
    <text evidence="2">The sequence shown here is derived from an EMBL/GenBank/DDBJ whole genome shotgun (WGS) entry which is preliminary data.</text>
</comment>
<evidence type="ECO:0000313" key="2">
    <source>
        <dbReference type="EMBL" id="GAA2407122.1"/>
    </source>
</evidence>
<dbReference type="EMBL" id="BAAARW010000005">
    <property type="protein sequence ID" value="GAA2407122.1"/>
    <property type="molecule type" value="Genomic_DNA"/>
</dbReference>
<name>A0ABN3IMN3_9ACTN</name>
<dbReference type="Proteomes" id="UP001501231">
    <property type="component" value="Unassembled WGS sequence"/>
</dbReference>
<gene>
    <name evidence="2" type="ORF">GCM10010191_14230</name>
</gene>
<dbReference type="RefSeq" id="WP_344587751.1">
    <property type="nucleotide sequence ID" value="NZ_BAAARW010000005.1"/>
</dbReference>